<dbReference type="Proteomes" id="UP000192468">
    <property type="component" value="Unassembled WGS sequence"/>
</dbReference>
<dbReference type="STRING" id="1121291.SAMN02745134_03145"/>
<accession>A0A1W1XUZ6</accession>
<protein>
    <submittedName>
        <fullName evidence="5">Transcriptional regulator, GntR family</fullName>
    </submittedName>
</protein>
<dbReference type="InterPro" id="IPR011711">
    <property type="entry name" value="GntR_C"/>
</dbReference>
<dbReference type="GO" id="GO:0003677">
    <property type="term" value="F:DNA binding"/>
    <property type="evidence" value="ECO:0007669"/>
    <property type="project" value="UniProtKB-KW"/>
</dbReference>
<dbReference type="Gene3D" id="1.10.10.10">
    <property type="entry name" value="Winged helix-like DNA-binding domain superfamily/Winged helix DNA-binding domain"/>
    <property type="match status" value="1"/>
</dbReference>
<evidence type="ECO:0000313" key="6">
    <source>
        <dbReference type="Proteomes" id="UP000192468"/>
    </source>
</evidence>
<keyword evidence="6" id="KW-1185">Reference proteome</keyword>
<dbReference type="InterPro" id="IPR036388">
    <property type="entry name" value="WH-like_DNA-bd_sf"/>
</dbReference>
<dbReference type="Gene3D" id="1.20.120.530">
    <property type="entry name" value="GntR ligand-binding domain-like"/>
    <property type="match status" value="1"/>
</dbReference>
<dbReference type="InterPro" id="IPR036390">
    <property type="entry name" value="WH_DNA-bd_sf"/>
</dbReference>
<dbReference type="InterPro" id="IPR000524">
    <property type="entry name" value="Tscrpt_reg_HTH_GntR"/>
</dbReference>
<sequence>MKDGRTSDKVLENIQEKIFTGEWKPGQKIMSEIKLSEELNVSRVSVREAIEKLATLNIITKKQGGGTFVNDLGPSVYLNSLLPMLILDRDNYMDILEFRLITEPETARLCAERASEDLIKELQFSYEKMKSYSNDMKKFTEEDLKFHTKISEGTQNTLIIKVNELLRNVLEYHQRTLYESLGPEGGIHEHKFILDAIKNKDSELAAIYARRHAERTISDLRKLK</sequence>
<name>A0A1W1XUZ6_9CLOT</name>
<dbReference type="PRINTS" id="PR00035">
    <property type="entry name" value="HTHGNTR"/>
</dbReference>
<dbReference type="SMART" id="SM00895">
    <property type="entry name" value="FCD"/>
    <property type="match status" value="1"/>
</dbReference>
<dbReference type="InterPro" id="IPR008920">
    <property type="entry name" value="TF_FadR/GntR_C"/>
</dbReference>
<organism evidence="5 6">
    <name type="scientific">Clostridium acidisoli DSM 12555</name>
    <dbReference type="NCBI Taxonomy" id="1121291"/>
    <lineage>
        <taxon>Bacteria</taxon>
        <taxon>Bacillati</taxon>
        <taxon>Bacillota</taxon>
        <taxon>Clostridia</taxon>
        <taxon>Eubacteriales</taxon>
        <taxon>Clostridiaceae</taxon>
        <taxon>Clostridium</taxon>
    </lineage>
</organism>
<evidence type="ECO:0000256" key="1">
    <source>
        <dbReference type="ARBA" id="ARBA00023015"/>
    </source>
</evidence>
<proteinExistence type="predicted"/>
<evidence type="ECO:0000313" key="5">
    <source>
        <dbReference type="EMBL" id="SMC27361.1"/>
    </source>
</evidence>
<dbReference type="EMBL" id="FWXH01000017">
    <property type="protein sequence ID" value="SMC27361.1"/>
    <property type="molecule type" value="Genomic_DNA"/>
</dbReference>
<evidence type="ECO:0000256" key="2">
    <source>
        <dbReference type="ARBA" id="ARBA00023125"/>
    </source>
</evidence>
<dbReference type="OrthoDB" id="9799482at2"/>
<keyword evidence="3" id="KW-0804">Transcription</keyword>
<dbReference type="PANTHER" id="PTHR43537:SF5">
    <property type="entry name" value="UXU OPERON TRANSCRIPTIONAL REGULATOR"/>
    <property type="match status" value="1"/>
</dbReference>
<dbReference type="PROSITE" id="PS50949">
    <property type="entry name" value="HTH_GNTR"/>
    <property type="match status" value="1"/>
</dbReference>
<dbReference type="SUPFAM" id="SSF46785">
    <property type="entry name" value="Winged helix' DNA-binding domain"/>
    <property type="match status" value="1"/>
</dbReference>
<dbReference type="GO" id="GO:0003700">
    <property type="term" value="F:DNA-binding transcription factor activity"/>
    <property type="evidence" value="ECO:0007669"/>
    <property type="project" value="InterPro"/>
</dbReference>
<evidence type="ECO:0000256" key="3">
    <source>
        <dbReference type="ARBA" id="ARBA00023163"/>
    </source>
</evidence>
<feature type="domain" description="HTH gntR-type" evidence="4">
    <location>
        <begin position="4"/>
        <end position="72"/>
    </location>
</feature>
<dbReference type="RefSeq" id="WP_084117086.1">
    <property type="nucleotide sequence ID" value="NZ_FWXH01000017.1"/>
</dbReference>
<dbReference type="AlphaFoldDB" id="A0A1W1XUZ6"/>
<keyword evidence="1" id="KW-0805">Transcription regulation</keyword>
<reference evidence="5 6" key="1">
    <citation type="submission" date="2017-04" db="EMBL/GenBank/DDBJ databases">
        <authorList>
            <person name="Afonso C.L."/>
            <person name="Miller P.J."/>
            <person name="Scott M.A."/>
            <person name="Spackman E."/>
            <person name="Goraichik I."/>
            <person name="Dimitrov K.M."/>
            <person name="Suarez D.L."/>
            <person name="Swayne D.E."/>
        </authorList>
    </citation>
    <scope>NUCLEOTIDE SEQUENCE [LARGE SCALE GENOMIC DNA]</scope>
    <source>
        <strain evidence="5 6">DSM 12555</strain>
    </source>
</reference>
<dbReference type="Pfam" id="PF00392">
    <property type="entry name" value="GntR"/>
    <property type="match status" value="1"/>
</dbReference>
<dbReference type="SMART" id="SM00345">
    <property type="entry name" value="HTH_GNTR"/>
    <property type="match status" value="1"/>
</dbReference>
<dbReference type="SUPFAM" id="SSF48008">
    <property type="entry name" value="GntR ligand-binding domain-like"/>
    <property type="match status" value="1"/>
</dbReference>
<dbReference type="PANTHER" id="PTHR43537">
    <property type="entry name" value="TRANSCRIPTIONAL REGULATOR, GNTR FAMILY"/>
    <property type="match status" value="1"/>
</dbReference>
<dbReference type="Pfam" id="PF07729">
    <property type="entry name" value="FCD"/>
    <property type="match status" value="1"/>
</dbReference>
<dbReference type="CDD" id="cd07377">
    <property type="entry name" value="WHTH_GntR"/>
    <property type="match status" value="1"/>
</dbReference>
<gene>
    <name evidence="5" type="ORF">SAMN02745134_03145</name>
</gene>
<keyword evidence="2" id="KW-0238">DNA-binding</keyword>
<evidence type="ECO:0000259" key="4">
    <source>
        <dbReference type="PROSITE" id="PS50949"/>
    </source>
</evidence>